<dbReference type="Pfam" id="PF06372">
    <property type="entry name" value="Gemin6"/>
    <property type="match status" value="1"/>
</dbReference>
<dbReference type="Gene3D" id="2.30.30.100">
    <property type="match status" value="1"/>
</dbReference>
<evidence type="ECO:0000313" key="4">
    <source>
        <dbReference type="RefSeq" id="XP_024943484.1"/>
    </source>
</evidence>
<dbReference type="GO" id="GO:0000245">
    <property type="term" value="P:spliceosomal complex assembly"/>
    <property type="evidence" value="ECO:0007669"/>
    <property type="project" value="InterPro"/>
</dbReference>
<reference evidence="3 4" key="1">
    <citation type="submission" date="2025-04" db="UniProtKB">
        <authorList>
            <consortium name="RefSeq"/>
        </authorList>
    </citation>
    <scope>IDENTIFICATION</scope>
</reference>
<dbReference type="Proteomes" id="UP000694920">
    <property type="component" value="Unplaced"/>
</dbReference>
<dbReference type="KEGG" id="ccin:107270339"/>
<proteinExistence type="predicted"/>
<gene>
    <name evidence="3 4" type="primary">LOC107270339</name>
</gene>
<dbReference type="InterPro" id="IPR009422">
    <property type="entry name" value="Gemin6"/>
</dbReference>
<dbReference type="Pfam" id="PF20417">
    <property type="entry name" value="Gemin6_C"/>
    <property type="match status" value="1"/>
</dbReference>
<dbReference type="PANTHER" id="PTHR14710:SF2">
    <property type="entry name" value="GEM-ASSOCIATED PROTEIN 6"/>
    <property type="match status" value="1"/>
</dbReference>
<dbReference type="GeneID" id="107270339"/>
<dbReference type="InterPro" id="IPR046857">
    <property type="entry name" value="Gemin6_Sm-like_dom"/>
</dbReference>
<dbReference type="GO" id="GO:0032797">
    <property type="term" value="C:SMN complex"/>
    <property type="evidence" value="ECO:0007669"/>
    <property type="project" value="TreeGrafter"/>
</dbReference>
<accession>A0AAJ7FNP5</accession>
<dbReference type="PROSITE" id="PS52001">
    <property type="entry name" value="AD"/>
    <property type="match status" value="1"/>
</dbReference>
<dbReference type="InterPro" id="IPR047574">
    <property type="entry name" value="AD"/>
</dbReference>
<evidence type="ECO:0000313" key="2">
    <source>
        <dbReference type="Proteomes" id="UP000694920"/>
    </source>
</evidence>
<sequence>MSASEENQSSFSHKVFKNDPLLFKSYVNKKVIIITQDKNTHTGIVYTIDPVSESVVLLNPGVDDKMQMKIIIGHAIKDIIESSEPNPSPIPELFLAPSVKLPASVVSAKKEKIKKFLLENRFPVLEDKEILQIEGVLSIEPPYGLEQCICNNEIILARIQSLLSDLME</sequence>
<name>A0AAJ7FNP5_CEPCN</name>
<organism evidence="2 3">
    <name type="scientific">Cephus cinctus</name>
    <name type="common">Wheat stem sawfly</name>
    <dbReference type="NCBI Taxonomy" id="211228"/>
    <lineage>
        <taxon>Eukaryota</taxon>
        <taxon>Metazoa</taxon>
        <taxon>Ecdysozoa</taxon>
        <taxon>Arthropoda</taxon>
        <taxon>Hexapoda</taxon>
        <taxon>Insecta</taxon>
        <taxon>Pterygota</taxon>
        <taxon>Neoptera</taxon>
        <taxon>Endopterygota</taxon>
        <taxon>Hymenoptera</taxon>
        <taxon>Cephoidea</taxon>
        <taxon>Cephidae</taxon>
        <taxon>Cephus</taxon>
    </lineage>
</organism>
<feature type="domain" description="AD" evidence="1">
    <location>
        <begin position="83"/>
        <end position="168"/>
    </location>
</feature>
<dbReference type="GO" id="GO:0000387">
    <property type="term" value="P:spliceosomal snRNP assembly"/>
    <property type="evidence" value="ECO:0007669"/>
    <property type="project" value="TreeGrafter"/>
</dbReference>
<evidence type="ECO:0000313" key="3">
    <source>
        <dbReference type="RefSeq" id="XP_015600758.1"/>
    </source>
</evidence>
<dbReference type="AlphaFoldDB" id="A0AAJ7FNP5"/>
<dbReference type="InterPro" id="IPR046856">
    <property type="entry name" value="Gemin6_C"/>
</dbReference>
<dbReference type="GO" id="GO:0005634">
    <property type="term" value="C:nucleus"/>
    <property type="evidence" value="ECO:0007669"/>
    <property type="project" value="InterPro"/>
</dbReference>
<protein>
    <submittedName>
        <fullName evidence="3 4">Gem-associated protein 6-like</fullName>
    </submittedName>
</protein>
<dbReference type="CDD" id="cd11676">
    <property type="entry name" value="Gemin6"/>
    <property type="match status" value="1"/>
</dbReference>
<dbReference type="RefSeq" id="XP_024943484.1">
    <property type="nucleotide sequence ID" value="XM_025087716.1"/>
</dbReference>
<dbReference type="PANTHER" id="PTHR14710">
    <property type="entry name" value="GEM-ASSOCIATED PROTEIN 6"/>
    <property type="match status" value="1"/>
</dbReference>
<evidence type="ECO:0000259" key="1">
    <source>
        <dbReference type="PROSITE" id="PS52001"/>
    </source>
</evidence>
<keyword evidence="2" id="KW-1185">Reference proteome</keyword>
<dbReference type="RefSeq" id="XP_015600758.1">
    <property type="nucleotide sequence ID" value="XM_015745272.2"/>
</dbReference>